<evidence type="ECO:0000313" key="2">
    <source>
        <dbReference type="EMBL" id="CAG2200541.1"/>
    </source>
</evidence>
<organism evidence="2 3">
    <name type="scientific">Mytilus edulis</name>
    <name type="common">Blue mussel</name>
    <dbReference type="NCBI Taxonomy" id="6550"/>
    <lineage>
        <taxon>Eukaryota</taxon>
        <taxon>Metazoa</taxon>
        <taxon>Spiralia</taxon>
        <taxon>Lophotrochozoa</taxon>
        <taxon>Mollusca</taxon>
        <taxon>Bivalvia</taxon>
        <taxon>Autobranchia</taxon>
        <taxon>Pteriomorphia</taxon>
        <taxon>Mytilida</taxon>
        <taxon>Mytiloidea</taxon>
        <taxon>Mytilidae</taxon>
        <taxon>Mytilinae</taxon>
        <taxon>Mytilus</taxon>
    </lineage>
</organism>
<dbReference type="Proteomes" id="UP000683360">
    <property type="component" value="Unassembled WGS sequence"/>
</dbReference>
<dbReference type="InterPro" id="IPR036383">
    <property type="entry name" value="TSP1_rpt_sf"/>
</dbReference>
<gene>
    <name evidence="2" type="ORF">MEDL_15189</name>
</gene>
<comment type="caution">
    <text evidence="2">The sequence shown here is derived from an EMBL/GenBank/DDBJ whole genome shotgun (WGS) entry which is preliminary data.</text>
</comment>
<dbReference type="Gene3D" id="2.20.100.10">
    <property type="entry name" value="Thrombospondin type-1 (TSP1) repeat"/>
    <property type="match status" value="1"/>
</dbReference>
<keyword evidence="1" id="KW-0812">Transmembrane</keyword>
<dbReference type="PROSITE" id="PS50092">
    <property type="entry name" value="TSP1"/>
    <property type="match status" value="1"/>
</dbReference>
<accession>A0A8S3R1K6</accession>
<keyword evidence="3" id="KW-1185">Reference proteome</keyword>
<protein>
    <submittedName>
        <fullName evidence="2">HMCN</fullName>
    </submittedName>
</protein>
<dbReference type="EMBL" id="CAJPWZ010000751">
    <property type="protein sequence ID" value="CAG2200541.1"/>
    <property type="molecule type" value="Genomic_DNA"/>
</dbReference>
<keyword evidence="1" id="KW-0472">Membrane</keyword>
<dbReference type="InterPro" id="IPR000884">
    <property type="entry name" value="TSP1_rpt"/>
</dbReference>
<dbReference type="AlphaFoldDB" id="A0A8S3R1K6"/>
<evidence type="ECO:0000256" key="1">
    <source>
        <dbReference type="SAM" id="Phobius"/>
    </source>
</evidence>
<reference evidence="2" key="1">
    <citation type="submission" date="2021-03" db="EMBL/GenBank/DDBJ databases">
        <authorList>
            <person name="Bekaert M."/>
        </authorList>
    </citation>
    <scope>NUCLEOTIDE SEQUENCE</scope>
</reference>
<keyword evidence="1" id="KW-1133">Transmembrane helix</keyword>
<name>A0A8S3R1K6_MYTED</name>
<dbReference type="SUPFAM" id="SSF82895">
    <property type="entry name" value="TSP-1 type 1 repeat"/>
    <property type="match status" value="1"/>
</dbReference>
<proteinExistence type="predicted"/>
<evidence type="ECO:0000313" key="3">
    <source>
        <dbReference type="Proteomes" id="UP000683360"/>
    </source>
</evidence>
<feature type="transmembrane region" description="Helical" evidence="1">
    <location>
        <begin position="131"/>
        <end position="153"/>
    </location>
</feature>
<sequence length="207" mass="24006">MRLPGVRSTFYVVIRDSDVMRTDWSTWEPVGTCSTTCNDGQLEFQRWCNTTIQRPIFTNCVGSNVKYEVCNQGRCPVYKWGHLKELNLTKGDLKEIMKEELDELKRNLTINFKNISATIRKRICARDDRPSAASVGYVGIVLLLIPIVIIISVDAPKLFAVVTHICRKVCKRKVVKKKKFREKTISQMLSFYHFDDKRIVKRVSWKS</sequence>
<dbReference type="OrthoDB" id="10360343at2759"/>